<evidence type="ECO:0000256" key="4">
    <source>
        <dbReference type="ARBA" id="ARBA00022741"/>
    </source>
</evidence>
<dbReference type="GO" id="GO:0016887">
    <property type="term" value="F:ATP hydrolysis activity"/>
    <property type="evidence" value="ECO:0007669"/>
    <property type="project" value="InterPro"/>
</dbReference>
<keyword evidence="6" id="KW-0206">Cytoskeleton</keyword>
<dbReference type="SUPFAM" id="SSF52540">
    <property type="entry name" value="P-loop containing nucleoside triphosphate hydrolases"/>
    <property type="match status" value="1"/>
</dbReference>
<dbReference type="GO" id="GO:0000922">
    <property type="term" value="C:spindle pole"/>
    <property type="evidence" value="ECO:0007669"/>
    <property type="project" value="UniProtKB-SubCell"/>
</dbReference>
<dbReference type="EMBL" id="HBFS01006419">
    <property type="protein sequence ID" value="CAD8911126.1"/>
    <property type="molecule type" value="Transcribed_RNA"/>
</dbReference>
<dbReference type="Pfam" id="PF17862">
    <property type="entry name" value="AAA_lid_3"/>
    <property type="match status" value="1"/>
</dbReference>
<comment type="subcellular location">
    <subcellularLocation>
        <location evidence="1">Cytoplasm</location>
        <location evidence="1">Cytoskeleton</location>
        <location evidence="1">Spindle pole</location>
    </subcellularLocation>
</comment>
<evidence type="ECO:0000256" key="7">
    <source>
        <dbReference type="ARBA" id="ARBA00023235"/>
    </source>
</evidence>
<evidence type="ECO:0000259" key="9">
    <source>
        <dbReference type="Pfam" id="PF17862"/>
    </source>
</evidence>
<keyword evidence="5" id="KW-0067">ATP-binding</keyword>
<evidence type="ECO:0000259" key="8">
    <source>
        <dbReference type="Pfam" id="PF00004"/>
    </source>
</evidence>
<dbReference type="GO" id="GO:0005524">
    <property type="term" value="F:ATP binding"/>
    <property type="evidence" value="ECO:0007669"/>
    <property type="project" value="UniProtKB-KW"/>
</dbReference>
<dbReference type="GO" id="GO:0005874">
    <property type="term" value="C:microtubule"/>
    <property type="evidence" value="ECO:0007669"/>
    <property type="project" value="UniProtKB-KW"/>
</dbReference>
<dbReference type="Gene3D" id="3.40.50.300">
    <property type="entry name" value="P-loop containing nucleotide triphosphate hydrolases"/>
    <property type="match status" value="1"/>
</dbReference>
<protein>
    <recommendedName>
        <fullName evidence="11">AAA+ ATPase domain-containing protein</fullName>
    </recommendedName>
</protein>
<evidence type="ECO:0000313" key="10">
    <source>
        <dbReference type="EMBL" id="CAD8911126.1"/>
    </source>
</evidence>
<dbReference type="Pfam" id="PF00004">
    <property type="entry name" value="AAA"/>
    <property type="match status" value="1"/>
</dbReference>
<keyword evidence="2" id="KW-0963">Cytoplasm</keyword>
<sequence length="234" mass="25449">MLARAVAGEAGVAFLSCAASDFVEMLVGRGASRVRDLFRRARAQAPCILFIDELDALMGQRGSDGASEHEASRRMKTELLIQMDGLAKTNDLVFLLAASNLPWELDVAMLRRLEKRVHVPLPGKAARSVMLSKKLPPGPSTKGIDYDRFAEATEGYSGSDITLLAKEAAMQPLRRIMKELEALGEGASVPGGDKAVQLAPVENADVEHSLSVTRPSAHLFADKYIEWQKEFGSR</sequence>
<gene>
    <name evidence="10" type="ORF">BSP0115_LOCUS4331</name>
</gene>
<name>A0A7S1G4F5_9STRA</name>
<evidence type="ECO:0000256" key="1">
    <source>
        <dbReference type="ARBA" id="ARBA00004647"/>
    </source>
</evidence>
<proteinExistence type="predicted"/>
<dbReference type="PANTHER" id="PTHR23074">
    <property type="entry name" value="AAA DOMAIN-CONTAINING"/>
    <property type="match status" value="1"/>
</dbReference>
<dbReference type="InterPro" id="IPR027417">
    <property type="entry name" value="P-loop_NTPase"/>
</dbReference>
<evidence type="ECO:0000256" key="2">
    <source>
        <dbReference type="ARBA" id="ARBA00022490"/>
    </source>
</evidence>
<evidence type="ECO:0000256" key="5">
    <source>
        <dbReference type="ARBA" id="ARBA00022840"/>
    </source>
</evidence>
<evidence type="ECO:0008006" key="11">
    <source>
        <dbReference type="Google" id="ProtNLM"/>
    </source>
</evidence>
<dbReference type="Gene3D" id="1.10.8.60">
    <property type="match status" value="1"/>
</dbReference>
<dbReference type="InterPro" id="IPR003959">
    <property type="entry name" value="ATPase_AAA_core"/>
</dbReference>
<keyword evidence="4" id="KW-0547">Nucleotide-binding</keyword>
<dbReference type="PANTHER" id="PTHR23074:SF78">
    <property type="entry name" value="KATANIN P60 ATPASE-CONTAINING SUBUNIT A-LIKE 2"/>
    <property type="match status" value="1"/>
</dbReference>
<evidence type="ECO:0000256" key="3">
    <source>
        <dbReference type="ARBA" id="ARBA00022701"/>
    </source>
</evidence>
<dbReference type="AlphaFoldDB" id="A0A7S1G4F5"/>
<feature type="domain" description="ATPase AAA-type core" evidence="8">
    <location>
        <begin position="1"/>
        <end position="121"/>
    </location>
</feature>
<evidence type="ECO:0000256" key="6">
    <source>
        <dbReference type="ARBA" id="ARBA00023212"/>
    </source>
</evidence>
<reference evidence="10" key="1">
    <citation type="submission" date="2021-01" db="EMBL/GenBank/DDBJ databases">
        <authorList>
            <person name="Corre E."/>
            <person name="Pelletier E."/>
            <person name="Niang G."/>
            <person name="Scheremetjew M."/>
            <person name="Finn R."/>
            <person name="Kale V."/>
            <person name="Holt S."/>
            <person name="Cochrane G."/>
            <person name="Meng A."/>
            <person name="Brown T."/>
            <person name="Cohen L."/>
        </authorList>
    </citation>
    <scope>NUCLEOTIDE SEQUENCE</scope>
    <source>
        <strain evidence="10">Ms1</strain>
    </source>
</reference>
<dbReference type="InterPro" id="IPR050304">
    <property type="entry name" value="MT-severing_AAA_ATPase"/>
</dbReference>
<keyword evidence="3" id="KW-0493">Microtubule</keyword>
<accession>A0A7S1G4F5</accession>
<keyword evidence="7" id="KW-0413">Isomerase</keyword>
<feature type="domain" description="AAA ATPase AAA+ lid" evidence="9">
    <location>
        <begin position="144"/>
        <end position="181"/>
    </location>
</feature>
<dbReference type="GO" id="GO:0016853">
    <property type="term" value="F:isomerase activity"/>
    <property type="evidence" value="ECO:0007669"/>
    <property type="project" value="UniProtKB-KW"/>
</dbReference>
<organism evidence="10">
    <name type="scientific">Bicosoecida sp. CB-2014</name>
    <dbReference type="NCBI Taxonomy" id="1486930"/>
    <lineage>
        <taxon>Eukaryota</taxon>
        <taxon>Sar</taxon>
        <taxon>Stramenopiles</taxon>
        <taxon>Bigyra</taxon>
        <taxon>Opalozoa</taxon>
        <taxon>Bicosoecida</taxon>
    </lineage>
</organism>
<dbReference type="InterPro" id="IPR041569">
    <property type="entry name" value="AAA_lid_3"/>
</dbReference>